<evidence type="ECO:0000256" key="3">
    <source>
        <dbReference type="SAM" id="Phobius"/>
    </source>
</evidence>
<dbReference type="InterPro" id="IPR000160">
    <property type="entry name" value="GGDEF_dom"/>
</dbReference>
<dbReference type="FunFam" id="3.30.70.270:FF:000001">
    <property type="entry name" value="Diguanylate cyclase domain protein"/>
    <property type="match status" value="1"/>
</dbReference>
<reference evidence="5 6" key="1">
    <citation type="submission" date="2018-04" db="EMBL/GenBank/DDBJ databases">
        <title>Cupriavidus necator CR12 genome sequencing and assembly.</title>
        <authorList>
            <person name="Ben Fekih I."/>
            <person name="Mazhar H.S."/>
            <person name="Bello S.K."/>
            <person name="Rensing C."/>
        </authorList>
    </citation>
    <scope>NUCLEOTIDE SEQUENCE [LARGE SCALE GENOMIC DNA]</scope>
    <source>
        <strain evidence="5 6">CR12</strain>
    </source>
</reference>
<dbReference type="GO" id="GO:0043709">
    <property type="term" value="P:cell adhesion involved in single-species biofilm formation"/>
    <property type="evidence" value="ECO:0007669"/>
    <property type="project" value="TreeGrafter"/>
</dbReference>
<dbReference type="PANTHER" id="PTHR45138:SF9">
    <property type="entry name" value="DIGUANYLATE CYCLASE DGCM-RELATED"/>
    <property type="match status" value="1"/>
</dbReference>
<dbReference type="Gene3D" id="3.30.70.270">
    <property type="match status" value="1"/>
</dbReference>
<dbReference type="CDD" id="cd01949">
    <property type="entry name" value="GGDEF"/>
    <property type="match status" value="1"/>
</dbReference>
<dbReference type="GO" id="GO:0005886">
    <property type="term" value="C:plasma membrane"/>
    <property type="evidence" value="ECO:0007669"/>
    <property type="project" value="TreeGrafter"/>
</dbReference>
<dbReference type="RefSeq" id="WP_114134314.1">
    <property type="nucleotide sequence ID" value="NZ_CP068434.1"/>
</dbReference>
<sequence length="407" mass="45030">MNADLTFSLDIRTSYFFAFASHGLLACILASFWRAGRTDKGLGWWIFDGLQLSIASLLLLSWGTLPPWLILAGSNLLIFCNVPTIETGLRVFRRESIWPGLALRWVISALIFLAWIVTWTDGWTYAQRVIGFSAAFLIQLTLFLAYVLSLRGPGLRMVQGLLLFAILLVGAALFGRMVYVLRHMDTVISWQQDTWLPLQTFTAVFAAFLRTCGVLSLIQSRNEQRLRAANQDIERRANFDLQTGVMSRSFFEIQAPKAVAEAASTNRAMTFLLLDVDNFKAINDTFGHLQGDNVLASIGQVLRHNTRGSDLVGRLGGDEFAIVLRNVEGSDAIELAERIRIQAESIRMPDGSAVSLSIGLCGVPPARDFETAYRFADGALYAAKQTGRGRVVLHDVSHEAAMPLVVA</sequence>
<keyword evidence="3" id="KW-0812">Transmembrane</keyword>
<dbReference type="GO" id="GO:0052621">
    <property type="term" value="F:diguanylate cyclase activity"/>
    <property type="evidence" value="ECO:0007669"/>
    <property type="project" value="UniProtKB-EC"/>
</dbReference>
<protein>
    <recommendedName>
        <fullName evidence="1">diguanylate cyclase</fullName>
        <ecNumber evidence="1">2.7.7.65</ecNumber>
    </recommendedName>
</protein>
<accession>A0A367PF96</accession>
<dbReference type="InterPro" id="IPR029787">
    <property type="entry name" value="Nucleotide_cyclase"/>
</dbReference>
<name>A0A367PF96_CUPNE</name>
<dbReference type="SMART" id="SM00267">
    <property type="entry name" value="GGDEF"/>
    <property type="match status" value="1"/>
</dbReference>
<evidence type="ECO:0000313" key="6">
    <source>
        <dbReference type="Proteomes" id="UP000253501"/>
    </source>
</evidence>
<organism evidence="5 6">
    <name type="scientific">Cupriavidus necator</name>
    <name type="common">Alcaligenes eutrophus</name>
    <name type="synonym">Ralstonia eutropha</name>
    <dbReference type="NCBI Taxonomy" id="106590"/>
    <lineage>
        <taxon>Bacteria</taxon>
        <taxon>Pseudomonadati</taxon>
        <taxon>Pseudomonadota</taxon>
        <taxon>Betaproteobacteria</taxon>
        <taxon>Burkholderiales</taxon>
        <taxon>Burkholderiaceae</taxon>
        <taxon>Cupriavidus</taxon>
    </lineage>
</organism>
<dbReference type="EMBL" id="QDHA01000067">
    <property type="protein sequence ID" value="RCJ05676.1"/>
    <property type="molecule type" value="Genomic_DNA"/>
</dbReference>
<dbReference type="AlphaFoldDB" id="A0A367PF96"/>
<dbReference type="InterPro" id="IPR050469">
    <property type="entry name" value="Diguanylate_Cyclase"/>
</dbReference>
<keyword evidence="3" id="KW-0472">Membrane</keyword>
<keyword evidence="3" id="KW-1133">Transmembrane helix</keyword>
<gene>
    <name evidence="5" type="ORF">DDK22_25370</name>
</gene>
<dbReference type="SUPFAM" id="SSF55073">
    <property type="entry name" value="Nucleotide cyclase"/>
    <property type="match status" value="1"/>
</dbReference>
<dbReference type="InterPro" id="IPR043128">
    <property type="entry name" value="Rev_trsase/Diguanyl_cyclase"/>
</dbReference>
<dbReference type="Pfam" id="PF00990">
    <property type="entry name" value="GGDEF"/>
    <property type="match status" value="1"/>
</dbReference>
<comment type="catalytic activity">
    <reaction evidence="2">
        <text>2 GTP = 3',3'-c-di-GMP + 2 diphosphate</text>
        <dbReference type="Rhea" id="RHEA:24898"/>
        <dbReference type="ChEBI" id="CHEBI:33019"/>
        <dbReference type="ChEBI" id="CHEBI:37565"/>
        <dbReference type="ChEBI" id="CHEBI:58805"/>
        <dbReference type="EC" id="2.7.7.65"/>
    </reaction>
</comment>
<feature type="transmembrane region" description="Helical" evidence="3">
    <location>
        <begin position="129"/>
        <end position="148"/>
    </location>
</feature>
<feature type="transmembrane region" description="Helical" evidence="3">
    <location>
        <begin position="68"/>
        <end position="85"/>
    </location>
</feature>
<evidence type="ECO:0000259" key="4">
    <source>
        <dbReference type="PROSITE" id="PS50887"/>
    </source>
</evidence>
<dbReference type="GO" id="GO:1902201">
    <property type="term" value="P:negative regulation of bacterial-type flagellum-dependent cell motility"/>
    <property type="evidence" value="ECO:0007669"/>
    <property type="project" value="TreeGrafter"/>
</dbReference>
<evidence type="ECO:0000313" key="5">
    <source>
        <dbReference type="EMBL" id="RCJ05676.1"/>
    </source>
</evidence>
<dbReference type="PROSITE" id="PS50887">
    <property type="entry name" value="GGDEF"/>
    <property type="match status" value="1"/>
</dbReference>
<dbReference type="NCBIfam" id="TIGR00254">
    <property type="entry name" value="GGDEF"/>
    <property type="match status" value="1"/>
</dbReference>
<dbReference type="PANTHER" id="PTHR45138">
    <property type="entry name" value="REGULATORY COMPONENTS OF SENSORY TRANSDUCTION SYSTEM"/>
    <property type="match status" value="1"/>
</dbReference>
<feature type="transmembrane region" description="Helical" evidence="3">
    <location>
        <begin position="97"/>
        <end position="117"/>
    </location>
</feature>
<dbReference type="Proteomes" id="UP000253501">
    <property type="component" value="Unassembled WGS sequence"/>
</dbReference>
<feature type="domain" description="GGDEF" evidence="4">
    <location>
        <begin position="267"/>
        <end position="396"/>
    </location>
</feature>
<feature type="transmembrane region" description="Helical" evidence="3">
    <location>
        <begin position="160"/>
        <end position="181"/>
    </location>
</feature>
<dbReference type="EC" id="2.7.7.65" evidence="1"/>
<evidence type="ECO:0000256" key="1">
    <source>
        <dbReference type="ARBA" id="ARBA00012528"/>
    </source>
</evidence>
<evidence type="ECO:0000256" key="2">
    <source>
        <dbReference type="ARBA" id="ARBA00034247"/>
    </source>
</evidence>
<feature type="transmembrane region" description="Helical" evidence="3">
    <location>
        <begin position="201"/>
        <end position="218"/>
    </location>
</feature>
<proteinExistence type="predicted"/>
<comment type="caution">
    <text evidence="5">The sequence shown here is derived from an EMBL/GenBank/DDBJ whole genome shotgun (WGS) entry which is preliminary data.</text>
</comment>
<feature type="transmembrane region" description="Helical" evidence="3">
    <location>
        <begin position="15"/>
        <end position="35"/>
    </location>
</feature>